<evidence type="ECO:0000256" key="1">
    <source>
        <dbReference type="SAM" id="Phobius"/>
    </source>
</evidence>
<dbReference type="STRING" id="1330018.A0A167KFM6"/>
<reference evidence="2 3" key="1">
    <citation type="journal article" date="2016" name="Mol. Biol. Evol.">
        <title>Comparative Genomics of Early-Diverging Mushroom-Forming Fungi Provides Insights into the Origins of Lignocellulose Decay Capabilities.</title>
        <authorList>
            <person name="Nagy L.G."/>
            <person name="Riley R."/>
            <person name="Tritt A."/>
            <person name="Adam C."/>
            <person name="Daum C."/>
            <person name="Floudas D."/>
            <person name="Sun H."/>
            <person name="Yadav J.S."/>
            <person name="Pangilinan J."/>
            <person name="Larsson K.H."/>
            <person name="Matsuura K."/>
            <person name="Barry K."/>
            <person name="Labutti K."/>
            <person name="Kuo R."/>
            <person name="Ohm R.A."/>
            <person name="Bhattacharya S.S."/>
            <person name="Shirouzu T."/>
            <person name="Yoshinaga Y."/>
            <person name="Martin F.M."/>
            <person name="Grigoriev I.V."/>
            <person name="Hibbett D.S."/>
        </authorList>
    </citation>
    <scope>NUCLEOTIDE SEQUENCE [LARGE SCALE GENOMIC DNA]</scope>
    <source>
        <strain evidence="2 3">TUFC12733</strain>
    </source>
</reference>
<protein>
    <submittedName>
        <fullName evidence="2">Uncharacterized protein</fullName>
    </submittedName>
</protein>
<keyword evidence="1" id="KW-0812">Transmembrane</keyword>
<organism evidence="2 3">
    <name type="scientific">Calocera viscosa (strain TUFC12733)</name>
    <dbReference type="NCBI Taxonomy" id="1330018"/>
    <lineage>
        <taxon>Eukaryota</taxon>
        <taxon>Fungi</taxon>
        <taxon>Dikarya</taxon>
        <taxon>Basidiomycota</taxon>
        <taxon>Agaricomycotina</taxon>
        <taxon>Dacrymycetes</taxon>
        <taxon>Dacrymycetales</taxon>
        <taxon>Dacrymycetaceae</taxon>
        <taxon>Calocera</taxon>
    </lineage>
</organism>
<dbReference type="Proteomes" id="UP000076738">
    <property type="component" value="Unassembled WGS sequence"/>
</dbReference>
<dbReference type="EMBL" id="KV417293">
    <property type="protein sequence ID" value="KZO94596.1"/>
    <property type="molecule type" value="Genomic_DNA"/>
</dbReference>
<proteinExistence type="predicted"/>
<keyword evidence="1" id="KW-1133">Transmembrane helix</keyword>
<evidence type="ECO:0000313" key="3">
    <source>
        <dbReference type="Proteomes" id="UP000076738"/>
    </source>
</evidence>
<name>A0A167KFM6_CALVF</name>
<keyword evidence="1" id="KW-0472">Membrane</keyword>
<keyword evidence="3" id="KW-1185">Reference proteome</keyword>
<evidence type="ECO:0000313" key="2">
    <source>
        <dbReference type="EMBL" id="KZO94596.1"/>
    </source>
</evidence>
<sequence length="257" mass="28460">MTNTTSPTTSDQTSLASDAAGGLSNGATIALLATLSGIIFLILAYFLFYCCSRRFQRQPQDLSAREKGIGRPIRIPSALPPRMQAMQASATSSPTLVVHSPPVDIEQQRYRTEVEKPMDDSPEWQDDFDHSRSETPMEQLRVMYPDAFLPSDESAGGYSENAQDDSFLASGSTNSDLRAPGIRLVRPDWRQQFGVTASESEQIRMIDEAVRNSLSSRDMSSEFDDGVQEVRRVRIMDVFDAGGMRDTRGPQNIEHAS</sequence>
<dbReference type="AlphaFoldDB" id="A0A167KFM6"/>
<feature type="transmembrane region" description="Helical" evidence="1">
    <location>
        <begin position="27"/>
        <end position="48"/>
    </location>
</feature>
<accession>A0A167KFM6</accession>
<gene>
    <name evidence="2" type="ORF">CALVIDRAFT_194812</name>
</gene>